<accession>A0A0F9SS86</accession>
<sequence length="378" mass="40366">MMDEGFLGYSRSNGKVGIRNKIAVISSVVCANTVARRVAEKIDNAVAITHPHGCGQFQGTRGFSNTFNILAGLGSNPNVYGALVVGLGCENLFSNELADKIRESKKPVESFNIQDVKGGTIGAIEKGLGICKRFDKEVKGLKREFFDFSHVTLGLECGGSDSTSGLTANPALGIVSDKIVNLGGTSILPEFPEWGGAVHLLSKRAINEKVAKNIERPFKRFAVENRSPGNIAGGLSTPEEKSLGNIAKAGKSPIQGVIKYTEKPGEKKGLWLMMEPGIDVISVTALAAAGANIIVFTTGRGTPFGNPVAPVIKICGNPKTCEFMGNNFDIDASKIITNNKTIEDISVLLWKKLNYVCNGEKTISERLGFEEDIGFWGA</sequence>
<evidence type="ECO:0000313" key="5">
    <source>
        <dbReference type="EMBL" id="KKN65387.1"/>
    </source>
</evidence>
<dbReference type="InterPro" id="IPR048332">
    <property type="entry name" value="GD_AH_C"/>
</dbReference>
<evidence type="ECO:0000256" key="1">
    <source>
        <dbReference type="ARBA" id="ARBA00010986"/>
    </source>
</evidence>
<dbReference type="EMBL" id="LAZR01000525">
    <property type="protein sequence ID" value="KKN65387.1"/>
    <property type="molecule type" value="Genomic_DNA"/>
</dbReference>
<dbReference type="PANTHER" id="PTHR30536">
    <property type="entry name" value="ALTRONATE/GALACTARATE DEHYDRATASE"/>
    <property type="match status" value="1"/>
</dbReference>
<dbReference type="AlphaFoldDB" id="A0A0F9SS86"/>
<feature type="domain" description="D-galactarate/Altronate dehydratase C-terminal" evidence="4">
    <location>
        <begin position="149"/>
        <end position="371"/>
    </location>
</feature>
<organism evidence="5">
    <name type="scientific">marine sediment metagenome</name>
    <dbReference type="NCBI Taxonomy" id="412755"/>
    <lineage>
        <taxon>unclassified sequences</taxon>
        <taxon>metagenomes</taxon>
        <taxon>ecological metagenomes</taxon>
    </lineage>
</organism>
<gene>
    <name evidence="5" type="ORF">LCGC14_0482000</name>
</gene>
<dbReference type="GO" id="GO:0019698">
    <property type="term" value="P:D-galacturonate catabolic process"/>
    <property type="evidence" value="ECO:0007669"/>
    <property type="project" value="TreeGrafter"/>
</dbReference>
<protein>
    <submittedName>
        <fullName evidence="5">Uncharacterized protein</fullName>
    </submittedName>
</protein>
<keyword evidence="2" id="KW-0456">Lyase</keyword>
<evidence type="ECO:0000259" key="3">
    <source>
        <dbReference type="Pfam" id="PF04295"/>
    </source>
</evidence>
<feature type="domain" description="D-galactarate/Altronate dehydratase second" evidence="3">
    <location>
        <begin position="8"/>
        <end position="135"/>
    </location>
</feature>
<proteinExistence type="inferred from homology"/>
<evidence type="ECO:0000259" key="4">
    <source>
        <dbReference type="Pfam" id="PF20629"/>
    </source>
</evidence>
<dbReference type="PANTHER" id="PTHR30536:SF5">
    <property type="entry name" value="ALTRONATE DEHYDRATASE"/>
    <property type="match status" value="1"/>
</dbReference>
<dbReference type="InterPro" id="IPR007392">
    <property type="entry name" value="GD_AH_second"/>
</dbReference>
<dbReference type="GO" id="GO:0016829">
    <property type="term" value="F:lyase activity"/>
    <property type="evidence" value="ECO:0007669"/>
    <property type="project" value="UniProtKB-KW"/>
</dbReference>
<comment type="caution">
    <text evidence="5">The sequence shown here is derived from an EMBL/GenBank/DDBJ whole genome shotgun (WGS) entry which is preliminary data.</text>
</comment>
<reference evidence="5" key="1">
    <citation type="journal article" date="2015" name="Nature">
        <title>Complex archaea that bridge the gap between prokaryotes and eukaryotes.</title>
        <authorList>
            <person name="Spang A."/>
            <person name="Saw J.H."/>
            <person name="Jorgensen S.L."/>
            <person name="Zaremba-Niedzwiedzka K."/>
            <person name="Martijn J."/>
            <person name="Lind A.E."/>
            <person name="van Eijk R."/>
            <person name="Schleper C."/>
            <person name="Guy L."/>
            <person name="Ettema T.J."/>
        </authorList>
    </citation>
    <scope>NUCLEOTIDE SEQUENCE</scope>
</reference>
<comment type="similarity">
    <text evidence="1">Belongs to the UxaA family.</text>
</comment>
<dbReference type="InterPro" id="IPR052172">
    <property type="entry name" value="UxaA_altronate/galactarate_dh"/>
</dbReference>
<evidence type="ECO:0000256" key="2">
    <source>
        <dbReference type="ARBA" id="ARBA00023239"/>
    </source>
</evidence>
<dbReference type="Pfam" id="PF04295">
    <property type="entry name" value="GD_AH_second"/>
    <property type="match status" value="1"/>
</dbReference>
<dbReference type="Pfam" id="PF20629">
    <property type="entry name" value="GD_AH_C"/>
    <property type="match status" value="1"/>
</dbReference>
<name>A0A0F9SS86_9ZZZZ</name>